<evidence type="ECO:0000256" key="5">
    <source>
        <dbReference type="PROSITE-ProRule" id="PRU01248"/>
    </source>
</evidence>
<dbReference type="InterPro" id="IPR011010">
    <property type="entry name" value="DNA_brk_join_enz"/>
</dbReference>
<name>A0A0R2A1W9_9LACO</name>
<evidence type="ECO:0000259" key="6">
    <source>
        <dbReference type="PROSITE" id="PS51898"/>
    </source>
</evidence>
<dbReference type="InterPro" id="IPR010998">
    <property type="entry name" value="Integrase_recombinase_N"/>
</dbReference>
<dbReference type="PROSITE" id="PS51900">
    <property type="entry name" value="CB"/>
    <property type="match status" value="1"/>
</dbReference>
<dbReference type="STRING" id="1423813.FC26_GL002281"/>
<dbReference type="CDD" id="cd01189">
    <property type="entry name" value="INT_ICEBs1_C_like"/>
    <property type="match status" value="1"/>
</dbReference>
<sequence>MVNVAYIYKRANLWHFRVNRSVNGKRLPINSNGGYRLRSMAKEAAQEIEDQIKHGTYQEPTDQTFDRYYEEWFHTFYEGKKSAANDNHYRSALKKIKKYFPNKKIADISRSDYQNFLNEFGKEHAPATVLKAHVYIAKCFHEAYHFGAISIDPTYEVSLTGDTSLEKDESHKFMNLDDFKTLIQYTYTHLDPRRVTNYIILVMANTGMRFEEADGLTWDCIDFDNATIKIDKTWNYTKKPYGFGPTKNQSSMRSIHVDKQTLGVLRKLKLVNDKRKLIRPDYNPNNLLFIRPENGLPISNDGLNSQLSSICKKLGIISEGQQSYTSHALRHTHASMLLYQNRDITYVSKRLGHENVTTTYKTYVHVLKEVSARNDSALDGIVTSLINGQK</sequence>
<keyword evidence="3 5" id="KW-0238">DNA-binding</keyword>
<dbReference type="PANTHER" id="PTHR30349:SF64">
    <property type="entry name" value="PROPHAGE INTEGRASE INTD-RELATED"/>
    <property type="match status" value="1"/>
</dbReference>
<comment type="caution">
    <text evidence="8">The sequence shown here is derived from an EMBL/GenBank/DDBJ whole genome shotgun (WGS) entry which is preliminary data.</text>
</comment>
<keyword evidence="4" id="KW-0233">DNA recombination</keyword>
<dbReference type="SUPFAM" id="SSF56349">
    <property type="entry name" value="DNA breaking-rejoining enzymes"/>
    <property type="match status" value="1"/>
</dbReference>
<evidence type="ECO:0000313" key="8">
    <source>
        <dbReference type="EMBL" id="KRM61064.1"/>
    </source>
</evidence>
<dbReference type="PANTHER" id="PTHR30349">
    <property type="entry name" value="PHAGE INTEGRASE-RELATED"/>
    <property type="match status" value="1"/>
</dbReference>
<dbReference type="Gene3D" id="1.10.150.130">
    <property type="match status" value="1"/>
</dbReference>
<dbReference type="GO" id="GO:0015074">
    <property type="term" value="P:DNA integration"/>
    <property type="evidence" value="ECO:0007669"/>
    <property type="project" value="UniProtKB-KW"/>
</dbReference>
<dbReference type="AlphaFoldDB" id="A0A0R2A1W9"/>
<reference evidence="8 9" key="1">
    <citation type="journal article" date="2015" name="Genome Announc.">
        <title>Expanding the biotechnology potential of lactobacilli through comparative genomics of 213 strains and associated genera.</title>
        <authorList>
            <person name="Sun Z."/>
            <person name="Harris H.M."/>
            <person name="McCann A."/>
            <person name="Guo C."/>
            <person name="Argimon S."/>
            <person name="Zhang W."/>
            <person name="Yang X."/>
            <person name="Jeffery I.B."/>
            <person name="Cooney J.C."/>
            <person name="Kagawa T.F."/>
            <person name="Liu W."/>
            <person name="Song Y."/>
            <person name="Salvetti E."/>
            <person name="Wrobel A."/>
            <person name="Rasinkangas P."/>
            <person name="Parkhill J."/>
            <person name="Rea M.C."/>
            <person name="O'Sullivan O."/>
            <person name="Ritari J."/>
            <person name="Douillard F.P."/>
            <person name="Paul Ross R."/>
            <person name="Yang R."/>
            <person name="Briner A.E."/>
            <person name="Felis G.E."/>
            <person name="de Vos W.M."/>
            <person name="Barrangou R."/>
            <person name="Klaenhammer T.R."/>
            <person name="Caufield P.W."/>
            <person name="Cui Y."/>
            <person name="Zhang H."/>
            <person name="O'Toole P.W."/>
        </authorList>
    </citation>
    <scope>NUCLEOTIDE SEQUENCE [LARGE SCALE GENOMIC DNA]</scope>
    <source>
        <strain evidence="8 9">DSM 20634</strain>
    </source>
</reference>
<protein>
    <submittedName>
        <fullName evidence="8">Integrase</fullName>
    </submittedName>
</protein>
<feature type="domain" description="Core-binding (CB)" evidence="7">
    <location>
        <begin position="60"/>
        <end position="144"/>
    </location>
</feature>
<dbReference type="PATRIC" id="fig|1423813.3.peg.2326"/>
<evidence type="ECO:0000256" key="3">
    <source>
        <dbReference type="ARBA" id="ARBA00023125"/>
    </source>
</evidence>
<dbReference type="Pfam" id="PF14659">
    <property type="entry name" value="Phage_int_SAM_3"/>
    <property type="match status" value="1"/>
</dbReference>
<evidence type="ECO:0000256" key="2">
    <source>
        <dbReference type="ARBA" id="ARBA00022908"/>
    </source>
</evidence>
<evidence type="ECO:0000313" key="9">
    <source>
        <dbReference type="Proteomes" id="UP000051733"/>
    </source>
</evidence>
<accession>A0A0R2A1W9</accession>
<comment type="similarity">
    <text evidence="1">Belongs to the 'phage' integrase family.</text>
</comment>
<evidence type="ECO:0000259" key="7">
    <source>
        <dbReference type="PROSITE" id="PS51900"/>
    </source>
</evidence>
<gene>
    <name evidence="8" type="ORF">FC26_GL002281</name>
</gene>
<keyword evidence="2" id="KW-0229">DNA integration</keyword>
<feature type="domain" description="Tyr recombinase" evidence="6">
    <location>
        <begin position="169"/>
        <end position="379"/>
    </location>
</feature>
<dbReference type="Gene3D" id="1.10.443.10">
    <property type="entry name" value="Intergrase catalytic core"/>
    <property type="match status" value="1"/>
</dbReference>
<evidence type="ECO:0000256" key="1">
    <source>
        <dbReference type="ARBA" id="ARBA00008857"/>
    </source>
</evidence>
<proteinExistence type="inferred from homology"/>
<dbReference type="InterPro" id="IPR002104">
    <property type="entry name" value="Integrase_catalytic"/>
</dbReference>
<dbReference type="GO" id="GO:0006310">
    <property type="term" value="P:DNA recombination"/>
    <property type="evidence" value="ECO:0007669"/>
    <property type="project" value="UniProtKB-KW"/>
</dbReference>
<dbReference type="InterPro" id="IPR013762">
    <property type="entry name" value="Integrase-like_cat_sf"/>
</dbReference>
<organism evidence="8 9">
    <name type="scientific">Paucilactobacillus vaccinostercus DSM 20634</name>
    <dbReference type="NCBI Taxonomy" id="1423813"/>
    <lineage>
        <taxon>Bacteria</taxon>
        <taxon>Bacillati</taxon>
        <taxon>Bacillota</taxon>
        <taxon>Bacilli</taxon>
        <taxon>Lactobacillales</taxon>
        <taxon>Lactobacillaceae</taxon>
        <taxon>Paucilactobacillus</taxon>
    </lineage>
</organism>
<dbReference type="Pfam" id="PF00589">
    <property type="entry name" value="Phage_integrase"/>
    <property type="match status" value="1"/>
</dbReference>
<dbReference type="InterPro" id="IPR004107">
    <property type="entry name" value="Integrase_SAM-like_N"/>
</dbReference>
<dbReference type="InterPro" id="IPR050090">
    <property type="entry name" value="Tyrosine_recombinase_XerCD"/>
</dbReference>
<evidence type="ECO:0000256" key="4">
    <source>
        <dbReference type="ARBA" id="ARBA00023172"/>
    </source>
</evidence>
<dbReference type="GO" id="GO:0003677">
    <property type="term" value="F:DNA binding"/>
    <property type="evidence" value="ECO:0007669"/>
    <property type="project" value="UniProtKB-UniRule"/>
</dbReference>
<dbReference type="Proteomes" id="UP000051733">
    <property type="component" value="Unassembled WGS sequence"/>
</dbReference>
<keyword evidence="9" id="KW-1185">Reference proteome</keyword>
<dbReference type="PROSITE" id="PS51898">
    <property type="entry name" value="TYR_RECOMBINASE"/>
    <property type="match status" value="1"/>
</dbReference>
<dbReference type="InterPro" id="IPR044068">
    <property type="entry name" value="CB"/>
</dbReference>
<dbReference type="EMBL" id="AYYY01000043">
    <property type="protein sequence ID" value="KRM61064.1"/>
    <property type="molecule type" value="Genomic_DNA"/>
</dbReference>